<dbReference type="Gene3D" id="3.30.1340.30">
    <property type="match status" value="1"/>
</dbReference>
<dbReference type="PROSITE" id="PS51257">
    <property type="entry name" value="PROKAR_LIPOPROTEIN"/>
    <property type="match status" value="1"/>
</dbReference>
<keyword evidence="3" id="KW-1185">Reference proteome</keyword>
<dbReference type="InterPro" id="IPR007055">
    <property type="entry name" value="BON_dom"/>
</dbReference>
<name>A0ABU1V2R6_9GAMM</name>
<organism evidence="2 3">
    <name type="scientific">Cellvibrio fibrivorans</name>
    <dbReference type="NCBI Taxonomy" id="126350"/>
    <lineage>
        <taxon>Bacteria</taxon>
        <taxon>Pseudomonadati</taxon>
        <taxon>Pseudomonadota</taxon>
        <taxon>Gammaproteobacteria</taxon>
        <taxon>Cellvibrionales</taxon>
        <taxon>Cellvibrionaceae</taxon>
        <taxon>Cellvibrio</taxon>
    </lineage>
</organism>
<dbReference type="PROSITE" id="PS50914">
    <property type="entry name" value="BON"/>
    <property type="match status" value="1"/>
</dbReference>
<dbReference type="EMBL" id="JAVDVX010000007">
    <property type="protein sequence ID" value="MDR7091739.1"/>
    <property type="molecule type" value="Genomic_DNA"/>
</dbReference>
<dbReference type="RefSeq" id="WP_310075368.1">
    <property type="nucleotide sequence ID" value="NZ_JAVDVX010000007.1"/>
</dbReference>
<dbReference type="PANTHER" id="PTHR34606:SF4">
    <property type="entry name" value="OUTER MEMBRANE LIPOPROTEIN DOLP"/>
    <property type="match status" value="1"/>
</dbReference>
<evidence type="ECO:0000259" key="1">
    <source>
        <dbReference type="PROSITE" id="PS50914"/>
    </source>
</evidence>
<evidence type="ECO:0000313" key="2">
    <source>
        <dbReference type="EMBL" id="MDR7091739.1"/>
    </source>
</evidence>
<dbReference type="Pfam" id="PF04972">
    <property type="entry name" value="BON"/>
    <property type="match status" value="2"/>
</dbReference>
<comment type="caution">
    <text evidence="2">The sequence shown here is derived from an EMBL/GenBank/DDBJ whole genome shotgun (WGS) entry which is preliminary data.</text>
</comment>
<reference evidence="2 3" key="1">
    <citation type="submission" date="2023-07" db="EMBL/GenBank/DDBJ databases">
        <title>Sorghum-associated microbial communities from plants grown in Nebraska, USA.</title>
        <authorList>
            <person name="Schachtman D."/>
        </authorList>
    </citation>
    <scope>NUCLEOTIDE SEQUENCE [LARGE SCALE GENOMIC DNA]</scope>
    <source>
        <strain evidence="2 3">BE190</strain>
    </source>
</reference>
<protein>
    <submittedName>
        <fullName evidence="2">Osmotically-inducible protein OsmY</fullName>
    </submittedName>
</protein>
<accession>A0ABU1V2R6</accession>
<evidence type="ECO:0000313" key="3">
    <source>
        <dbReference type="Proteomes" id="UP001253595"/>
    </source>
</evidence>
<proteinExistence type="predicted"/>
<dbReference type="PANTHER" id="PTHR34606">
    <property type="entry name" value="BON DOMAIN-CONTAINING PROTEIN"/>
    <property type="match status" value="1"/>
</dbReference>
<dbReference type="InterPro" id="IPR051686">
    <property type="entry name" value="Lipoprotein_DolP"/>
</dbReference>
<sequence>MFIARTLTPDLIHMGKVLAIVVIALMLLSSCAKIISVTTSEPIQISTNKRTLGTKINDQQLETFARVNLNKASEQLEDAHINIDSFNGLVLLTGQVPNEQLRNLAGDTVGKINSVRQVHNELTLGAPTGFQARSRDSWITTKIKTKLVASSIQSRRVLIITEAQTVFLMGLVSRYEADRITNVAKNTDGVKQVVKVFEYID</sequence>
<gene>
    <name evidence="2" type="ORF">J2X05_003774</name>
</gene>
<feature type="domain" description="BON" evidence="1">
    <location>
        <begin position="57"/>
        <end position="126"/>
    </location>
</feature>
<dbReference type="Proteomes" id="UP001253595">
    <property type="component" value="Unassembled WGS sequence"/>
</dbReference>